<reference evidence="2" key="1">
    <citation type="submission" date="2018-05" db="EMBL/GenBank/DDBJ databases">
        <authorList>
            <person name="Lanie J.A."/>
            <person name="Ng W.-L."/>
            <person name="Kazmierczak K.M."/>
            <person name="Andrzejewski T.M."/>
            <person name="Davidsen T.M."/>
            <person name="Wayne K.J."/>
            <person name="Tettelin H."/>
            <person name="Glass J.I."/>
            <person name="Rusch D."/>
            <person name="Podicherti R."/>
            <person name="Tsui H.-C.T."/>
            <person name="Winkler M.E."/>
        </authorList>
    </citation>
    <scope>NUCLEOTIDE SEQUENCE</scope>
</reference>
<sequence>MAENVVFDINSNPDTHDIINKMVSLEARSIDLVEAKKQIEQQKLSNLQELKNRVQTFKSVVTTLNNGIQLWFDDLKKSSKYAISE</sequence>
<organism evidence="2">
    <name type="scientific">marine metagenome</name>
    <dbReference type="NCBI Taxonomy" id="408172"/>
    <lineage>
        <taxon>unclassified sequences</taxon>
        <taxon>metagenomes</taxon>
        <taxon>ecological metagenomes</taxon>
    </lineage>
</organism>
<gene>
    <name evidence="2" type="ORF">METZ01_LOCUS316132</name>
</gene>
<dbReference type="GO" id="GO:0009424">
    <property type="term" value="C:bacterial-type flagellum hook"/>
    <property type="evidence" value="ECO:0007669"/>
    <property type="project" value="InterPro"/>
</dbReference>
<protein>
    <recommendedName>
        <fullName evidence="1">Flagellar hook-associated protein 2 N-terminal domain-containing protein</fullName>
    </recommendedName>
</protein>
<accession>A0A382NS22</accession>
<dbReference type="EMBL" id="UINC01102000">
    <property type="protein sequence ID" value="SVC63278.1"/>
    <property type="molecule type" value="Genomic_DNA"/>
</dbReference>
<feature type="non-terminal residue" evidence="2">
    <location>
        <position position="85"/>
    </location>
</feature>
<dbReference type="InterPro" id="IPR003481">
    <property type="entry name" value="FliD_N"/>
</dbReference>
<dbReference type="AlphaFoldDB" id="A0A382NS22"/>
<evidence type="ECO:0000313" key="2">
    <source>
        <dbReference type="EMBL" id="SVC63278.1"/>
    </source>
</evidence>
<name>A0A382NS22_9ZZZZ</name>
<dbReference type="Pfam" id="PF02465">
    <property type="entry name" value="FliD_N"/>
    <property type="match status" value="1"/>
</dbReference>
<feature type="domain" description="Flagellar hook-associated protein 2 N-terminal" evidence="1">
    <location>
        <begin position="11"/>
        <end position="66"/>
    </location>
</feature>
<evidence type="ECO:0000259" key="1">
    <source>
        <dbReference type="Pfam" id="PF02465"/>
    </source>
</evidence>
<proteinExistence type="predicted"/>